<accession>A0A396BVX1</accession>
<evidence type="ECO:0000256" key="2">
    <source>
        <dbReference type="ARBA" id="ARBA00023125"/>
    </source>
</evidence>
<dbReference type="InterPro" id="IPR009057">
    <property type="entry name" value="Homeodomain-like_sf"/>
</dbReference>
<dbReference type="EMBL" id="QRJE01000032">
    <property type="protein sequence ID" value="RHH07925.1"/>
    <property type="molecule type" value="Genomic_DNA"/>
</dbReference>
<proteinExistence type="predicted"/>
<evidence type="ECO:0000256" key="4">
    <source>
        <dbReference type="PROSITE-ProRule" id="PRU00335"/>
    </source>
</evidence>
<evidence type="ECO:0000256" key="3">
    <source>
        <dbReference type="ARBA" id="ARBA00023163"/>
    </source>
</evidence>
<dbReference type="PRINTS" id="PR00455">
    <property type="entry name" value="HTHTETR"/>
</dbReference>
<dbReference type="InterPro" id="IPR036271">
    <property type="entry name" value="Tet_transcr_reg_TetR-rel_C_sf"/>
</dbReference>
<dbReference type="SUPFAM" id="SSF48498">
    <property type="entry name" value="Tetracyclin repressor-like, C-terminal domain"/>
    <property type="match status" value="1"/>
</dbReference>
<dbReference type="InterPro" id="IPR001647">
    <property type="entry name" value="HTH_TetR"/>
</dbReference>
<organism evidence="6 7">
    <name type="scientific">Bacteroides fragilis</name>
    <dbReference type="NCBI Taxonomy" id="817"/>
    <lineage>
        <taxon>Bacteria</taxon>
        <taxon>Pseudomonadati</taxon>
        <taxon>Bacteroidota</taxon>
        <taxon>Bacteroidia</taxon>
        <taxon>Bacteroidales</taxon>
        <taxon>Bacteroidaceae</taxon>
        <taxon>Bacteroides</taxon>
    </lineage>
</organism>
<evidence type="ECO:0000313" key="7">
    <source>
        <dbReference type="Proteomes" id="UP000266644"/>
    </source>
</evidence>
<dbReference type="AlphaFoldDB" id="A0A396BVX1"/>
<keyword evidence="3" id="KW-0804">Transcription</keyword>
<dbReference type="Proteomes" id="UP000266644">
    <property type="component" value="Unassembled WGS sequence"/>
</dbReference>
<dbReference type="PANTHER" id="PTHR47506">
    <property type="entry name" value="TRANSCRIPTIONAL REGULATORY PROTEIN"/>
    <property type="match status" value="1"/>
</dbReference>
<keyword evidence="2 4" id="KW-0238">DNA-binding</keyword>
<sequence>MGRLKGASSSRRDIVDACLKLVLEKNYGAFSISAVEKATNLTRGSILYHFEDKEDIYYATVEYLMQQIYNNFENFIMVERASLIEFILVYIDNIQNLSLNIRALTDGRQSSYAFFVLQAMEVYPNFIEKYTALYELERKGWETHLKAAIARKEIRDDLDVFTLVGQFQSLYNGVLLQSGLLPQIFNTTVLQSLMMNLYNEIKVRPDNRSFGLVGR</sequence>
<evidence type="ECO:0000313" key="6">
    <source>
        <dbReference type="EMBL" id="RHH07925.1"/>
    </source>
</evidence>
<feature type="domain" description="HTH tetR-type" evidence="5">
    <location>
        <begin position="8"/>
        <end position="68"/>
    </location>
</feature>
<evidence type="ECO:0000256" key="1">
    <source>
        <dbReference type="ARBA" id="ARBA00023015"/>
    </source>
</evidence>
<protein>
    <submittedName>
        <fullName evidence="6">TetR/AcrR family transcriptional regulator</fullName>
    </submittedName>
</protein>
<name>A0A396BVX1_BACFG</name>
<keyword evidence="1" id="KW-0805">Transcription regulation</keyword>
<dbReference type="RefSeq" id="WP_122330609.1">
    <property type="nucleotide sequence ID" value="NZ_JAQDYY010000019.1"/>
</dbReference>
<dbReference type="SUPFAM" id="SSF46689">
    <property type="entry name" value="Homeodomain-like"/>
    <property type="match status" value="1"/>
</dbReference>
<dbReference type="Pfam" id="PF00440">
    <property type="entry name" value="TetR_N"/>
    <property type="match status" value="1"/>
</dbReference>
<reference evidence="6 7" key="1">
    <citation type="submission" date="2018-08" db="EMBL/GenBank/DDBJ databases">
        <title>A genome reference for cultivated species of the human gut microbiota.</title>
        <authorList>
            <person name="Zou Y."/>
            <person name="Xue W."/>
            <person name="Luo G."/>
        </authorList>
    </citation>
    <scope>NUCLEOTIDE SEQUENCE [LARGE SCALE GENOMIC DNA]</scope>
    <source>
        <strain evidence="6 7">AM18-6</strain>
    </source>
</reference>
<evidence type="ECO:0000259" key="5">
    <source>
        <dbReference type="PROSITE" id="PS50977"/>
    </source>
</evidence>
<dbReference type="Gene3D" id="1.10.357.10">
    <property type="entry name" value="Tetracycline Repressor, domain 2"/>
    <property type="match status" value="1"/>
</dbReference>
<dbReference type="PROSITE" id="PS50977">
    <property type="entry name" value="HTH_TETR_2"/>
    <property type="match status" value="1"/>
</dbReference>
<feature type="DNA-binding region" description="H-T-H motif" evidence="4">
    <location>
        <begin position="31"/>
        <end position="50"/>
    </location>
</feature>
<dbReference type="GO" id="GO:0003677">
    <property type="term" value="F:DNA binding"/>
    <property type="evidence" value="ECO:0007669"/>
    <property type="project" value="UniProtKB-UniRule"/>
</dbReference>
<comment type="caution">
    <text evidence="6">The sequence shown here is derived from an EMBL/GenBank/DDBJ whole genome shotgun (WGS) entry which is preliminary data.</text>
</comment>
<dbReference type="PANTHER" id="PTHR47506:SF3">
    <property type="entry name" value="HTH-TYPE TRANSCRIPTIONAL REGULATOR LMRA"/>
    <property type="match status" value="1"/>
</dbReference>
<gene>
    <name evidence="6" type="ORF">DW228_18505</name>
</gene>